<accession>V4LSA5</accession>
<sequence length="85" mass="9217">MVAGEKRQSGQQILRLTWNHVSTQRLWNSCKQGRDLMTSSSSILIRHTLQHSSSLLPPPPCTLGARGVCVGETTTTTTKGLVTVA</sequence>
<dbReference type="KEGG" id="eus:EUTSA_v10010866mg"/>
<protein>
    <submittedName>
        <fullName evidence="1">Uncharacterized protein</fullName>
    </submittedName>
</protein>
<gene>
    <name evidence="1" type="ORF">EUTSA_v10010866mg</name>
</gene>
<dbReference type="EMBL" id="KI517435">
    <property type="protein sequence ID" value="ESQ45382.1"/>
    <property type="molecule type" value="Genomic_DNA"/>
</dbReference>
<name>V4LSA5_EUTSA</name>
<reference evidence="1 2" key="1">
    <citation type="journal article" date="2013" name="Front. Plant Sci.">
        <title>The Reference Genome of the Halophytic Plant Eutrema salsugineum.</title>
        <authorList>
            <person name="Yang R."/>
            <person name="Jarvis D.E."/>
            <person name="Chen H."/>
            <person name="Beilstein M.A."/>
            <person name="Grimwood J."/>
            <person name="Jenkins J."/>
            <person name="Shu S."/>
            <person name="Prochnik S."/>
            <person name="Xin M."/>
            <person name="Ma C."/>
            <person name="Schmutz J."/>
            <person name="Wing R.A."/>
            <person name="Mitchell-Olds T."/>
            <person name="Schumaker K.S."/>
            <person name="Wang X."/>
        </authorList>
    </citation>
    <scope>NUCLEOTIDE SEQUENCE [LARGE SCALE GENOMIC DNA]</scope>
</reference>
<evidence type="ECO:0000313" key="1">
    <source>
        <dbReference type="EMBL" id="ESQ45382.1"/>
    </source>
</evidence>
<dbReference type="Gramene" id="ESQ45382">
    <property type="protein sequence ID" value="ESQ45382"/>
    <property type="gene ID" value="EUTSA_v10010866mg"/>
</dbReference>
<keyword evidence="2" id="KW-1185">Reference proteome</keyword>
<dbReference type="Proteomes" id="UP000030689">
    <property type="component" value="Unassembled WGS sequence"/>
</dbReference>
<evidence type="ECO:0000313" key="2">
    <source>
        <dbReference type="Proteomes" id="UP000030689"/>
    </source>
</evidence>
<proteinExistence type="predicted"/>
<organism evidence="1 2">
    <name type="scientific">Eutrema salsugineum</name>
    <name type="common">Saltwater cress</name>
    <name type="synonym">Sisymbrium salsugineum</name>
    <dbReference type="NCBI Taxonomy" id="72664"/>
    <lineage>
        <taxon>Eukaryota</taxon>
        <taxon>Viridiplantae</taxon>
        <taxon>Streptophyta</taxon>
        <taxon>Embryophyta</taxon>
        <taxon>Tracheophyta</taxon>
        <taxon>Spermatophyta</taxon>
        <taxon>Magnoliopsida</taxon>
        <taxon>eudicotyledons</taxon>
        <taxon>Gunneridae</taxon>
        <taxon>Pentapetalae</taxon>
        <taxon>rosids</taxon>
        <taxon>malvids</taxon>
        <taxon>Brassicales</taxon>
        <taxon>Brassicaceae</taxon>
        <taxon>Eutremeae</taxon>
        <taxon>Eutrema</taxon>
    </lineage>
</organism>
<dbReference type="AlphaFoldDB" id="V4LSA5"/>